<dbReference type="Gene3D" id="1.20.1250.20">
    <property type="entry name" value="MFS general substrate transporter like domains"/>
    <property type="match status" value="1"/>
</dbReference>
<evidence type="ECO:0000256" key="2">
    <source>
        <dbReference type="ARBA" id="ARBA00022448"/>
    </source>
</evidence>
<keyword evidence="2" id="KW-0813">Transport</keyword>
<feature type="compositionally biased region" description="Polar residues" evidence="6">
    <location>
        <begin position="91"/>
        <end position="101"/>
    </location>
</feature>
<comment type="caution">
    <text evidence="8">The sequence shown here is derived from an EMBL/GenBank/DDBJ whole genome shotgun (WGS) entry which is preliminary data.</text>
</comment>
<dbReference type="SUPFAM" id="SSF103473">
    <property type="entry name" value="MFS general substrate transporter"/>
    <property type="match status" value="1"/>
</dbReference>
<keyword evidence="3 7" id="KW-0812">Transmembrane</keyword>
<dbReference type="Proteomes" id="UP001201812">
    <property type="component" value="Unassembled WGS sequence"/>
</dbReference>
<evidence type="ECO:0000256" key="6">
    <source>
        <dbReference type="SAM" id="MobiDB-lite"/>
    </source>
</evidence>
<dbReference type="GO" id="GO:0005765">
    <property type="term" value="C:lysosomal membrane"/>
    <property type="evidence" value="ECO:0007669"/>
    <property type="project" value="TreeGrafter"/>
</dbReference>
<name>A0AAD4R0Y6_9BILA</name>
<dbReference type="GO" id="GO:0012505">
    <property type="term" value="C:endomembrane system"/>
    <property type="evidence" value="ECO:0007669"/>
    <property type="project" value="UniProtKB-SubCell"/>
</dbReference>
<evidence type="ECO:0000313" key="9">
    <source>
        <dbReference type="Proteomes" id="UP001201812"/>
    </source>
</evidence>
<dbReference type="GO" id="GO:0022857">
    <property type="term" value="F:transmembrane transporter activity"/>
    <property type="evidence" value="ECO:0007669"/>
    <property type="project" value="InterPro"/>
</dbReference>
<reference evidence="8" key="1">
    <citation type="submission" date="2022-01" db="EMBL/GenBank/DDBJ databases">
        <title>Genome Sequence Resource for Two Populations of Ditylenchus destructor, the Migratory Endoparasitic Phytonematode.</title>
        <authorList>
            <person name="Zhang H."/>
            <person name="Lin R."/>
            <person name="Xie B."/>
        </authorList>
    </citation>
    <scope>NUCLEOTIDE SEQUENCE</scope>
    <source>
        <strain evidence="8">BazhouSP</strain>
    </source>
</reference>
<feature type="transmembrane region" description="Helical" evidence="7">
    <location>
        <begin position="51"/>
        <end position="71"/>
    </location>
</feature>
<gene>
    <name evidence="8" type="ORF">DdX_15473</name>
</gene>
<protein>
    <submittedName>
        <fullName evidence="8">Major facilitator superfamily domain-containing protein</fullName>
    </submittedName>
</protein>
<dbReference type="EMBL" id="JAKKPZ010000098">
    <property type="protein sequence ID" value="KAI1702462.1"/>
    <property type="molecule type" value="Genomic_DNA"/>
</dbReference>
<feature type="region of interest" description="Disordered" evidence="6">
    <location>
        <begin position="91"/>
        <end position="122"/>
    </location>
</feature>
<dbReference type="InterPro" id="IPR036259">
    <property type="entry name" value="MFS_trans_sf"/>
</dbReference>
<accession>A0AAD4R0Y6</accession>
<dbReference type="InterPro" id="IPR011701">
    <property type="entry name" value="MFS"/>
</dbReference>
<feature type="compositionally biased region" description="Low complexity" evidence="6">
    <location>
        <begin position="112"/>
        <end position="122"/>
    </location>
</feature>
<dbReference type="Pfam" id="PF07690">
    <property type="entry name" value="MFS_1"/>
    <property type="match status" value="1"/>
</dbReference>
<dbReference type="InterPro" id="IPR051068">
    <property type="entry name" value="MFS_Domain-Containing_Protein"/>
</dbReference>
<sequence>MNIALNTLFSKIIGPRRQGTQQGFLQMSGGMGGMIGPVMITSMYTSYGPRMVWNFELCVILATIFLWILFYKRMTPLKPTQNLLLIQQTPQHNSYSSFSESDTMKSDDSSSEETCNSSSSIL</sequence>
<evidence type="ECO:0000256" key="5">
    <source>
        <dbReference type="ARBA" id="ARBA00023136"/>
    </source>
</evidence>
<evidence type="ECO:0000256" key="1">
    <source>
        <dbReference type="ARBA" id="ARBA00004127"/>
    </source>
</evidence>
<feature type="transmembrane region" description="Helical" evidence="7">
    <location>
        <begin position="24"/>
        <end position="45"/>
    </location>
</feature>
<dbReference type="PANTHER" id="PTHR23510">
    <property type="entry name" value="INNER MEMBRANE TRANSPORT PROTEIN YAJR"/>
    <property type="match status" value="1"/>
</dbReference>
<keyword evidence="5 7" id="KW-0472">Membrane</keyword>
<evidence type="ECO:0000256" key="3">
    <source>
        <dbReference type="ARBA" id="ARBA00022692"/>
    </source>
</evidence>
<organism evidence="8 9">
    <name type="scientific">Ditylenchus destructor</name>
    <dbReference type="NCBI Taxonomy" id="166010"/>
    <lineage>
        <taxon>Eukaryota</taxon>
        <taxon>Metazoa</taxon>
        <taxon>Ecdysozoa</taxon>
        <taxon>Nematoda</taxon>
        <taxon>Chromadorea</taxon>
        <taxon>Rhabditida</taxon>
        <taxon>Tylenchina</taxon>
        <taxon>Tylenchomorpha</taxon>
        <taxon>Sphaerularioidea</taxon>
        <taxon>Anguinidae</taxon>
        <taxon>Anguininae</taxon>
        <taxon>Ditylenchus</taxon>
    </lineage>
</organism>
<keyword evidence="9" id="KW-1185">Reference proteome</keyword>
<dbReference type="AlphaFoldDB" id="A0AAD4R0Y6"/>
<evidence type="ECO:0000313" key="8">
    <source>
        <dbReference type="EMBL" id="KAI1702462.1"/>
    </source>
</evidence>
<comment type="subcellular location">
    <subcellularLocation>
        <location evidence="1">Endomembrane system</location>
        <topology evidence="1">Multi-pass membrane protein</topology>
    </subcellularLocation>
</comment>
<dbReference type="PANTHER" id="PTHR23510:SF3">
    <property type="entry name" value="MAJOR FACILITATOR SUPERFAMILY DOMAIN-CONTAINING PROTEIN 8"/>
    <property type="match status" value="1"/>
</dbReference>
<proteinExistence type="predicted"/>
<evidence type="ECO:0000256" key="7">
    <source>
        <dbReference type="SAM" id="Phobius"/>
    </source>
</evidence>
<keyword evidence="4 7" id="KW-1133">Transmembrane helix</keyword>
<evidence type="ECO:0000256" key="4">
    <source>
        <dbReference type="ARBA" id="ARBA00022989"/>
    </source>
</evidence>